<dbReference type="Proteomes" id="UP001454036">
    <property type="component" value="Unassembled WGS sequence"/>
</dbReference>
<gene>
    <name evidence="1" type="ORF">LIER_44147</name>
</gene>
<keyword evidence="2" id="KW-1185">Reference proteome</keyword>
<dbReference type="EMBL" id="BAABME010052574">
    <property type="protein sequence ID" value="GAA0163997.1"/>
    <property type="molecule type" value="Genomic_DNA"/>
</dbReference>
<accession>A0AAV3QLU9</accession>
<evidence type="ECO:0000313" key="1">
    <source>
        <dbReference type="EMBL" id="GAA0163997.1"/>
    </source>
</evidence>
<reference evidence="1 2" key="1">
    <citation type="submission" date="2024-01" db="EMBL/GenBank/DDBJ databases">
        <title>The complete chloroplast genome sequence of Lithospermum erythrorhizon: insights into the phylogenetic relationship among Boraginaceae species and the maternal lineages of purple gromwells.</title>
        <authorList>
            <person name="Okada T."/>
            <person name="Watanabe K."/>
        </authorList>
    </citation>
    <scope>NUCLEOTIDE SEQUENCE [LARGE SCALE GENOMIC DNA]</scope>
</reference>
<sequence length="84" mass="9383">MDGQSCILPRRGQESDEKTRAFLGWVSQDTICIERARNREALLKASPTSGPRVSQTRREPLGWEQALLARPLTTRSPIGNPLIP</sequence>
<proteinExistence type="predicted"/>
<protein>
    <submittedName>
        <fullName evidence="1">Uncharacterized protein</fullName>
    </submittedName>
</protein>
<comment type="caution">
    <text evidence="1">The sequence shown here is derived from an EMBL/GenBank/DDBJ whole genome shotgun (WGS) entry which is preliminary data.</text>
</comment>
<dbReference type="AlphaFoldDB" id="A0AAV3QLU9"/>
<name>A0AAV3QLU9_LITER</name>
<organism evidence="1 2">
    <name type="scientific">Lithospermum erythrorhizon</name>
    <name type="common">Purple gromwell</name>
    <name type="synonym">Lithospermum officinale var. erythrorhizon</name>
    <dbReference type="NCBI Taxonomy" id="34254"/>
    <lineage>
        <taxon>Eukaryota</taxon>
        <taxon>Viridiplantae</taxon>
        <taxon>Streptophyta</taxon>
        <taxon>Embryophyta</taxon>
        <taxon>Tracheophyta</taxon>
        <taxon>Spermatophyta</taxon>
        <taxon>Magnoliopsida</taxon>
        <taxon>eudicotyledons</taxon>
        <taxon>Gunneridae</taxon>
        <taxon>Pentapetalae</taxon>
        <taxon>asterids</taxon>
        <taxon>lamiids</taxon>
        <taxon>Boraginales</taxon>
        <taxon>Boraginaceae</taxon>
        <taxon>Boraginoideae</taxon>
        <taxon>Lithospermeae</taxon>
        <taxon>Lithospermum</taxon>
    </lineage>
</organism>
<evidence type="ECO:0000313" key="2">
    <source>
        <dbReference type="Proteomes" id="UP001454036"/>
    </source>
</evidence>